<dbReference type="EMBL" id="JBJQND010000013">
    <property type="protein sequence ID" value="KAL3857071.1"/>
    <property type="molecule type" value="Genomic_DNA"/>
</dbReference>
<reference evidence="3 4" key="1">
    <citation type="submission" date="2024-11" db="EMBL/GenBank/DDBJ databases">
        <title>Chromosome-level genome assembly of the freshwater bivalve Anodonta woodiana.</title>
        <authorList>
            <person name="Chen X."/>
        </authorList>
    </citation>
    <scope>NUCLEOTIDE SEQUENCE [LARGE SCALE GENOMIC DNA]</scope>
    <source>
        <strain evidence="3">MN2024</strain>
        <tissue evidence="3">Gills</tissue>
    </source>
</reference>
<evidence type="ECO:0000313" key="2">
    <source>
        <dbReference type="EMBL" id="KAL3857067.1"/>
    </source>
</evidence>
<dbReference type="InterPro" id="IPR004843">
    <property type="entry name" value="Calcineurin-like_PHP"/>
</dbReference>
<dbReference type="PRINTS" id="PR00114">
    <property type="entry name" value="STPHPHTASE"/>
</dbReference>
<evidence type="ECO:0000313" key="4">
    <source>
        <dbReference type="Proteomes" id="UP001634394"/>
    </source>
</evidence>
<keyword evidence="4" id="KW-1185">Reference proteome</keyword>
<evidence type="ECO:0000313" key="3">
    <source>
        <dbReference type="EMBL" id="KAL3857071.1"/>
    </source>
</evidence>
<evidence type="ECO:0000259" key="1">
    <source>
        <dbReference type="Pfam" id="PF00149"/>
    </source>
</evidence>
<dbReference type="Pfam" id="PF00149">
    <property type="entry name" value="Metallophos"/>
    <property type="match status" value="1"/>
</dbReference>
<dbReference type="AlphaFoldDB" id="A0ABD3V7R9"/>
<dbReference type="SUPFAM" id="SSF56300">
    <property type="entry name" value="Metallo-dependent phosphatases"/>
    <property type="match status" value="1"/>
</dbReference>
<proteinExistence type="predicted"/>
<dbReference type="InterPro" id="IPR029052">
    <property type="entry name" value="Metallo-depent_PP-like"/>
</dbReference>
<organism evidence="3 4">
    <name type="scientific">Sinanodonta woodiana</name>
    <name type="common">Chinese pond mussel</name>
    <name type="synonym">Anodonta woodiana</name>
    <dbReference type="NCBI Taxonomy" id="1069815"/>
    <lineage>
        <taxon>Eukaryota</taxon>
        <taxon>Metazoa</taxon>
        <taxon>Spiralia</taxon>
        <taxon>Lophotrochozoa</taxon>
        <taxon>Mollusca</taxon>
        <taxon>Bivalvia</taxon>
        <taxon>Autobranchia</taxon>
        <taxon>Heteroconchia</taxon>
        <taxon>Palaeoheterodonta</taxon>
        <taxon>Unionida</taxon>
        <taxon>Unionoidea</taxon>
        <taxon>Unionidae</taxon>
        <taxon>Unioninae</taxon>
        <taxon>Sinanodonta</taxon>
    </lineage>
</organism>
<dbReference type="Gene3D" id="3.60.21.10">
    <property type="match status" value="1"/>
</dbReference>
<dbReference type="PANTHER" id="PTHR42850">
    <property type="entry name" value="METALLOPHOSPHOESTERASE"/>
    <property type="match status" value="1"/>
</dbReference>
<feature type="domain" description="Calcineurin-like phosphoesterase" evidence="1">
    <location>
        <begin position="46"/>
        <end position="188"/>
    </location>
</feature>
<dbReference type="Proteomes" id="UP001634394">
    <property type="component" value="Unassembled WGS sequence"/>
</dbReference>
<protein>
    <recommendedName>
        <fullName evidence="1">Calcineurin-like phosphoesterase domain-containing protein</fullName>
    </recommendedName>
</protein>
<gene>
    <name evidence="2" type="ORF">ACJMK2_011763</name>
    <name evidence="3" type="ORF">ACJMK2_011767</name>
</gene>
<dbReference type="PANTHER" id="PTHR42850:SF4">
    <property type="entry name" value="ZINC-DEPENDENT ENDOPOLYPHOSPHATASE"/>
    <property type="match status" value="1"/>
</dbReference>
<accession>A0ABD3V7R9</accession>
<comment type="caution">
    <text evidence="3">The sequence shown here is derived from an EMBL/GenBank/DDBJ whole genome shotgun (WGS) entry which is preliminary data.</text>
</comment>
<dbReference type="InterPro" id="IPR050126">
    <property type="entry name" value="Ap4A_hydrolase"/>
</dbReference>
<sequence>MAALLYSLLGLLKRPDKKIRNNKYNLPNPKVPNLDIDNKFIQDKAIFIIGDVHGCYDELCELMDLARSAAPNKEILFMFVGDIVNKGPKSCEVLSLIRSLGDSALSVRGNHEEAVLREILRSDLNQEYILPHKYQWATNLSVDDKAFLLELPYTISVPSLNFIVVHAGIIPGVSLGEQNFEDLVSMRYITVQDNKYIPSSFSLQGSSPWAKFWTGPEHIYFGHHAALGLQLLGFATGLDTGCLYGGELTGVFANGSQQRLYVKAKAMYRKPDD</sequence>
<name>A0ABD3V7R9_SINWO</name>
<dbReference type="InterPro" id="IPR006186">
    <property type="entry name" value="Ser/Thr-sp_prot-phosphatase"/>
</dbReference>
<dbReference type="EMBL" id="JBJQND010000013">
    <property type="protein sequence ID" value="KAL3857067.1"/>
    <property type="molecule type" value="Genomic_DNA"/>
</dbReference>